<organism evidence="7 8">
    <name type="scientific">Alectoria fallacina</name>
    <dbReference type="NCBI Taxonomy" id="1903189"/>
    <lineage>
        <taxon>Eukaryota</taxon>
        <taxon>Fungi</taxon>
        <taxon>Dikarya</taxon>
        <taxon>Ascomycota</taxon>
        <taxon>Pezizomycotina</taxon>
        <taxon>Lecanoromycetes</taxon>
        <taxon>OSLEUM clade</taxon>
        <taxon>Lecanoromycetidae</taxon>
        <taxon>Lecanorales</taxon>
        <taxon>Lecanorineae</taxon>
        <taxon>Parmeliaceae</taxon>
        <taxon>Alectoria</taxon>
    </lineage>
</organism>
<evidence type="ECO:0000256" key="4">
    <source>
        <dbReference type="ARBA" id="ARBA00022989"/>
    </source>
</evidence>
<dbReference type="AlphaFoldDB" id="A0A8H3FRE6"/>
<gene>
    <name evidence="7" type="ORF">ALECFALPRED_004738</name>
</gene>
<dbReference type="InterPro" id="IPR036259">
    <property type="entry name" value="MFS_trans_sf"/>
</dbReference>
<protein>
    <recommendedName>
        <fullName evidence="9">MFS general substrate transporter</fullName>
    </recommendedName>
</protein>
<keyword evidence="2" id="KW-0813">Transport</keyword>
<dbReference type="GO" id="GO:0016020">
    <property type="term" value="C:membrane"/>
    <property type="evidence" value="ECO:0007669"/>
    <property type="project" value="UniProtKB-SubCell"/>
</dbReference>
<feature type="transmembrane region" description="Helical" evidence="6">
    <location>
        <begin position="105"/>
        <end position="127"/>
    </location>
</feature>
<dbReference type="Gene3D" id="1.20.1250.20">
    <property type="entry name" value="MFS general substrate transporter like domains"/>
    <property type="match status" value="2"/>
</dbReference>
<evidence type="ECO:0000256" key="1">
    <source>
        <dbReference type="ARBA" id="ARBA00004141"/>
    </source>
</evidence>
<dbReference type="PANTHER" id="PTHR43791:SF36">
    <property type="entry name" value="TRANSPORTER, PUTATIVE (AFU_ORTHOLOGUE AFUA_6G08340)-RELATED"/>
    <property type="match status" value="1"/>
</dbReference>
<feature type="transmembrane region" description="Helical" evidence="6">
    <location>
        <begin position="159"/>
        <end position="180"/>
    </location>
</feature>
<dbReference type="PANTHER" id="PTHR43791">
    <property type="entry name" value="PERMEASE-RELATED"/>
    <property type="match status" value="1"/>
</dbReference>
<evidence type="ECO:0000313" key="8">
    <source>
        <dbReference type="Proteomes" id="UP000664203"/>
    </source>
</evidence>
<keyword evidence="3 6" id="KW-0812">Transmembrane</keyword>
<name>A0A8H3FRE6_9LECA</name>
<evidence type="ECO:0000256" key="5">
    <source>
        <dbReference type="ARBA" id="ARBA00023136"/>
    </source>
</evidence>
<dbReference type="OrthoDB" id="2985014at2759"/>
<dbReference type="SUPFAM" id="SSF103473">
    <property type="entry name" value="MFS general substrate transporter"/>
    <property type="match status" value="1"/>
</dbReference>
<evidence type="ECO:0000313" key="7">
    <source>
        <dbReference type="EMBL" id="CAF9930836.1"/>
    </source>
</evidence>
<feature type="transmembrane region" description="Helical" evidence="6">
    <location>
        <begin position="296"/>
        <end position="316"/>
    </location>
</feature>
<keyword evidence="8" id="KW-1185">Reference proteome</keyword>
<evidence type="ECO:0000256" key="2">
    <source>
        <dbReference type="ARBA" id="ARBA00022448"/>
    </source>
</evidence>
<feature type="transmembrane region" description="Helical" evidence="6">
    <location>
        <begin position="192"/>
        <end position="213"/>
    </location>
</feature>
<feature type="transmembrane region" description="Helical" evidence="6">
    <location>
        <begin position="470"/>
        <end position="492"/>
    </location>
</feature>
<accession>A0A8H3FRE6</accession>
<proteinExistence type="predicted"/>
<feature type="transmembrane region" description="Helical" evidence="6">
    <location>
        <begin position="438"/>
        <end position="458"/>
    </location>
</feature>
<keyword evidence="5 6" id="KW-0472">Membrane</keyword>
<evidence type="ECO:0000256" key="3">
    <source>
        <dbReference type="ARBA" id="ARBA00022692"/>
    </source>
</evidence>
<feature type="transmembrane region" description="Helical" evidence="6">
    <location>
        <begin position="328"/>
        <end position="346"/>
    </location>
</feature>
<dbReference type="GO" id="GO:0022857">
    <property type="term" value="F:transmembrane transporter activity"/>
    <property type="evidence" value="ECO:0007669"/>
    <property type="project" value="InterPro"/>
</dbReference>
<dbReference type="InterPro" id="IPR011701">
    <property type="entry name" value="MFS"/>
</dbReference>
<comment type="caution">
    <text evidence="7">The sequence shown here is derived from an EMBL/GenBank/DDBJ whole genome shotgun (WGS) entry which is preliminary data.</text>
</comment>
<evidence type="ECO:0000256" key="6">
    <source>
        <dbReference type="SAM" id="Phobius"/>
    </source>
</evidence>
<dbReference type="EMBL" id="CAJPDR010000295">
    <property type="protein sequence ID" value="CAF9930836.1"/>
    <property type="molecule type" value="Genomic_DNA"/>
</dbReference>
<reference evidence="7" key="1">
    <citation type="submission" date="2021-03" db="EMBL/GenBank/DDBJ databases">
        <authorList>
            <person name="Tagirdzhanova G."/>
        </authorList>
    </citation>
    <scope>NUCLEOTIDE SEQUENCE</scope>
</reference>
<dbReference type="Proteomes" id="UP000664203">
    <property type="component" value="Unassembled WGS sequence"/>
</dbReference>
<sequence length="528" mass="58772">MESRPELEHRGGFDELVGKRGFVDIENSLEVHNLDSPGAREAERKYIWKLDLIILPTISALYFFEYIDRGNIANAKLYGLDNGHDTVKQGVGPGKNSLTSPQWQLSIMIFYIGLILFQVPGCIGYRVFPPSKWIAFGVCMWCVASSLQDVAFSQSGLLACRFFIGTFEGLFGTGIVYYLSLWYHRYELGLRVFWFLGPTAVAGAFGGLIAYGVGHIKTSTPNWKWLFLVEAVPGFVVGLFCLYWLPDRPTKNSRFKGAQQEIAVARYYRESFDKDGPIQWKHIRMTITDWRLYMQAAIYLTTAACLASISGFLPTIVQDLGYKSATSANLMTVPPYAVAFVLMFMISYSSDRCRDRGLHITGLMIVAAIAYVLLATLPQSQLHGKYACVVRQPLLLIIQLNTTSSNTPQCIAVACVYATYPPTHAWAANNLGNGTKRAIGLGMYTAIGNCGSVAGTYFYPSTEAPQFRKGHYLCFAMSLSTAVMAFTNHVLLGRINRARDERYGKGREGESVDVSEMADESLGFRFIT</sequence>
<evidence type="ECO:0008006" key="9">
    <source>
        <dbReference type="Google" id="ProtNLM"/>
    </source>
</evidence>
<comment type="subcellular location">
    <subcellularLocation>
        <location evidence="1">Membrane</location>
        <topology evidence="1">Multi-pass membrane protein</topology>
    </subcellularLocation>
</comment>
<feature type="transmembrane region" description="Helical" evidence="6">
    <location>
        <begin position="225"/>
        <end position="245"/>
    </location>
</feature>
<feature type="transmembrane region" description="Helical" evidence="6">
    <location>
        <begin position="358"/>
        <end position="377"/>
    </location>
</feature>
<keyword evidence="4 6" id="KW-1133">Transmembrane helix</keyword>
<dbReference type="Pfam" id="PF07690">
    <property type="entry name" value="MFS_1"/>
    <property type="match status" value="1"/>
</dbReference>